<dbReference type="RefSeq" id="WP_087513845.1">
    <property type="nucleotide sequence ID" value="NZ_CP032134.1"/>
</dbReference>
<dbReference type="NCBIfam" id="TIGR02098">
    <property type="entry name" value="MJ0042_CXXC"/>
    <property type="match status" value="1"/>
</dbReference>
<dbReference type="InterPro" id="IPR021834">
    <property type="entry name" value="DUF3426"/>
</dbReference>
<keyword evidence="1" id="KW-1133">Transmembrane helix</keyword>
<sequence>MSDKQTKCPECSTVYKVSVAQLTVAQGMVCCPKCSATFNALTNLITVAGTSAESAAAQNEPLPEDTFNTAILQSLQNAQDNESEHVLLSIFDRKVEHSNIDLKTYLNNLNYFGTEPIGNFPTLNLSDHEAEVKKQHGPAYYIVWATINFLLVGLLTFQVLWFNPNFLNNSPALSAIFNSTCQLVNCRTLEKTYSMISTNRVKVKRVSKNEVQFTGELINYHEKSLLLPNLQVTLKERGESIGVYTLHPHQYLVKSLSGIQRIPKHSPFKFEFSLPKDRKDFDSYTLEIIHP</sequence>
<dbReference type="EMBL" id="CP032134">
    <property type="protein sequence ID" value="AXY57080.1"/>
    <property type="molecule type" value="Genomic_DNA"/>
</dbReference>
<keyword evidence="1" id="KW-0812">Transmembrane</keyword>
<dbReference type="Proteomes" id="UP000263753">
    <property type="component" value="Chromosome"/>
</dbReference>
<name>A0A3B7LW21_9GAMM</name>
<keyword evidence="1" id="KW-0472">Membrane</keyword>
<evidence type="ECO:0000256" key="1">
    <source>
        <dbReference type="SAM" id="Phobius"/>
    </source>
</evidence>
<gene>
    <name evidence="2" type="ORF">CDG60_11200</name>
</gene>
<evidence type="ECO:0000313" key="2">
    <source>
        <dbReference type="EMBL" id="AXY57080.1"/>
    </source>
</evidence>
<protein>
    <submittedName>
        <fullName evidence="2">DUF3426 domain-containing protein</fullName>
    </submittedName>
</protein>
<proteinExistence type="predicted"/>
<accession>A0A3B7LW21</accession>
<dbReference type="AlphaFoldDB" id="A0A3B7LW21"/>
<dbReference type="Pfam" id="PF11906">
    <property type="entry name" value="DUF3426"/>
    <property type="match status" value="1"/>
</dbReference>
<dbReference type="InterPro" id="IPR011723">
    <property type="entry name" value="Znf/thioredoxin_put"/>
</dbReference>
<evidence type="ECO:0000313" key="3">
    <source>
        <dbReference type="Proteomes" id="UP000263753"/>
    </source>
</evidence>
<reference evidence="3" key="1">
    <citation type="submission" date="2018-09" db="EMBL/GenBank/DDBJ databases">
        <title>The complete genome of Acinetobacter sp. strain WCHAc010005.</title>
        <authorList>
            <person name="Hu Y."/>
            <person name="Long H."/>
            <person name="Feng Y."/>
            <person name="Zong Z."/>
        </authorList>
    </citation>
    <scope>NUCLEOTIDE SEQUENCE [LARGE SCALE GENOMIC DNA]</scope>
    <source>
        <strain evidence="3">WCHAc010005</strain>
    </source>
</reference>
<dbReference type="KEGG" id="achi:CDG60_11200"/>
<feature type="transmembrane region" description="Helical" evidence="1">
    <location>
        <begin position="139"/>
        <end position="161"/>
    </location>
</feature>
<organism evidence="2 3">
    <name type="scientific">Acinetobacter chinensis</name>
    <dbReference type="NCBI Taxonomy" id="2004650"/>
    <lineage>
        <taxon>Bacteria</taxon>
        <taxon>Pseudomonadati</taxon>
        <taxon>Pseudomonadota</taxon>
        <taxon>Gammaproteobacteria</taxon>
        <taxon>Moraxellales</taxon>
        <taxon>Moraxellaceae</taxon>
        <taxon>Acinetobacter</taxon>
    </lineage>
</organism>